<feature type="transmembrane region" description="Helical" evidence="2">
    <location>
        <begin position="12"/>
        <end position="31"/>
    </location>
</feature>
<keyword evidence="2" id="KW-0472">Membrane</keyword>
<dbReference type="AlphaFoldDB" id="A0ABD1F2V7"/>
<keyword evidence="4" id="KW-1185">Reference proteome</keyword>
<evidence type="ECO:0000313" key="3">
    <source>
        <dbReference type="EMBL" id="KAL1506705.1"/>
    </source>
</evidence>
<dbReference type="PANTHER" id="PTHR47412">
    <property type="entry name" value="FI01434P-RELATED"/>
    <property type="match status" value="1"/>
</dbReference>
<evidence type="ECO:0000256" key="2">
    <source>
        <dbReference type="SAM" id="Phobius"/>
    </source>
</evidence>
<dbReference type="PANTHER" id="PTHR47412:SF1">
    <property type="entry name" value="FI01434P-RELATED"/>
    <property type="match status" value="1"/>
</dbReference>
<sequence length="521" mass="60368">MSVTRNSRFFKFILIAFVVTIFIVIATRHTVLKTSDLDNQEYPREFLPKTSEEEVVNPNQETTNNNENQENAIKVEEDKNSDNAAEVVDNIEVVSKSTEDIQDTVDETMPGAYLKNFIPAATNKSYCKFNYDLPYDLIYNSKVYLSPPEFKKNSLFKILYNAVEAHNISDVPQVTYATHMTANYAYFILELLKRWEGLISVAAFVPDLDSALYMEQITQYCYCEPEMHRVSIHLVTHKLLAFSKKDMNFFRPDNCIVKDSLKIGTFKDFDDTIIYPINVVRNVARTSALTTFVLVSDVELMPSKGLISKFLGMIKNYNKTDVKEVYALPLFEVEKTATVPDSKDQLLKLLNANQAVYYHEKSCPQCQKFPEIEEWLTNGYSDEIRPFIKVKRQGAFFRWDPVFIGTNADPLYSEKLSWEGLYDKIIHSLEMCLQDYNYTILDNAFLCHWPGIKQESDQEWRLPFIEQNQIEYTEIIENLLKKYKNIPECKGSWILDRVKNNLSLNNEKLNVSVTDTVVDNV</sequence>
<name>A0ABD1F2V7_HYPHA</name>
<protein>
    <recommendedName>
        <fullName evidence="5">N-acetyllactosaminide beta-1,3-N-acetylglucosaminyltransferase</fullName>
    </recommendedName>
</protein>
<reference evidence="3 4" key="1">
    <citation type="submission" date="2024-05" db="EMBL/GenBank/DDBJ databases">
        <title>Genetic variation in Jamaican populations of the coffee berry borer (Hypothenemus hampei).</title>
        <authorList>
            <person name="Errbii M."/>
            <person name="Myrie A."/>
        </authorList>
    </citation>
    <scope>NUCLEOTIDE SEQUENCE [LARGE SCALE GENOMIC DNA]</scope>
    <source>
        <strain evidence="3">JA-Hopewell-2020-01-JO</strain>
        <tissue evidence="3">Whole body</tissue>
    </source>
</reference>
<dbReference type="EMBL" id="JBDJPC010000004">
    <property type="protein sequence ID" value="KAL1506705.1"/>
    <property type="molecule type" value="Genomic_DNA"/>
</dbReference>
<keyword evidence="2" id="KW-1133">Transmembrane helix</keyword>
<feature type="region of interest" description="Disordered" evidence="1">
    <location>
        <begin position="48"/>
        <end position="71"/>
    </location>
</feature>
<organism evidence="3 4">
    <name type="scientific">Hypothenemus hampei</name>
    <name type="common">Coffee berry borer</name>
    <dbReference type="NCBI Taxonomy" id="57062"/>
    <lineage>
        <taxon>Eukaryota</taxon>
        <taxon>Metazoa</taxon>
        <taxon>Ecdysozoa</taxon>
        <taxon>Arthropoda</taxon>
        <taxon>Hexapoda</taxon>
        <taxon>Insecta</taxon>
        <taxon>Pterygota</taxon>
        <taxon>Neoptera</taxon>
        <taxon>Endopterygota</taxon>
        <taxon>Coleoptera</taxon>
        <taxon>Polyphaga</taxon>
        <taxon>Cucujiformia</taxon>
        <taxon>Curculionidae</taxon>
        <taxon>Scolytinae</taxon>
        <taxon>Hypothenemus</taxon>
    </lineage>
</organism>
<dbReference type="Pfam" id="PF13896">
    <property type="entry name" value="Glyco_transf_49"/>
    <property type="match status" value="1"/>
</dbReference>
<evidence type="ECO:0000313" key="4">
    <source>
        <dbReference type="Proteomes" id="UP001566132"/>
    </source>
</evidence>
<gene>
    <name evidence="3" type="ORF">ABEB36_006018</name>
</gene>
<dbReference type="Proteomes" id="UP001566132">
    <property type="component" value="Unassembled WGS sequence"/>
</dbReference>
<evidence type="ECO:0000256" key="1">
    <source>
        <dbReference type="SAM" id="MobiDB-lite"/>
    </source>
</evidence>
<keyword evidence="2" id="KW-0812">Transmembrane</keyword>
<comment type="caution">
    <text evidence="3">The sequence shown here is derived from an EMBL/GenBank/DDBJ whole genome shotgun (WGS) entry which is preliminary data.</text>
</comment>
<evidence type="ECO:0008006" key="5">
    <source>
        <dbReference type="Google" id="ProtNLM"/>
    </source>
</evidence>
<accession>A0ABD1F2V7</accession>
<proteinExistence type="predicted"/>
<feature type="compositionally biased region" description="Low complexity" evidence="1">
    <location>
        <begin position="56"/>
        <end position="71"/>
    </location>
</feature>